<reference evidence="2 3" key="1">
    <citation type="submission" date="2018-02" db="EMBL/GenBank/DDBJ databases">
        <title>Comparative genomes isolates from brazilian mangrove.</title>
        <authorList>
            <person name="Araujo J.E."/>
            <person name="Taketani R.G."/>
            <person name="Silva M.C.P."/>
            <person name="Loureco M.V."/>
            <person name="Andreote F.D."/>
        </authorList>
    </citation>
    <scope>NUCLEOTIDE SEQUENCE [LARGE SCALE GENOMIC DNA]</scope>
    <source>
        <strain evidence="2 3">Hex-1 MGV</strain>
    </source>
</reference>
<feature type="transmembrane region" description="Helical" evidence="1">
    <location>
        <begin position="449"/>
        <end position="469"/>
    </location>
</feature>
<dbReference type="RefSeq" id="WP_105331189.1">
    <property type="nucleotide sequence ID" value="NZ_PUHY01000012.1"/>
</dbReference>
<gene>
    <name evidence="2" type="ORF">C5Y83_18250</name>
</gene>
<evidence type="ECO:0000313" key="2">
    <source>
        <dbReference type="EMBL" id="PQO32177.1"/>
    </source>
</evidence>
<name>A0A2S8FJ38_9BACT</name>
<feature type="transmembrane region" description="Helical" evidence="1">
    <location>
        <begin position="404"/>
        <end position="437"/>
    </location>
</feature>
<protein>
    <submittedName>
        <fullName evidence="2">Uncharacterized protein</fullName>
    </submittedName>
</protein>
<organism evidence="2 3">
    <name type="scientific">Blastopirellula marina</name>
    <dbReference type="NCBI Taxonomy" id="124"/>
    <lineage>
        <taxon>Bacteria</taxon>
        <taxon>Pseudomonadati</taxon>
        <taxon>Planctomycetota</taxon>
        <taxon>Planctomycetia</taxon>
        <taxon>Pirellulales</taxon>
        <taxon>Pirellulaceae</taxon>
        <taxon>Blastopirellula</taxon>
    </lineage>
</organism>
<evidence type="ECO:0000313" key="3">
    <source>
        <dbReference type="Proteomes" id="UP000238322"/>
    </source>
</evidence>
<feature type="transmembrane region" description="Helical" evidence="1">
    <location>
        <begin position="70"/>
        <end position="91"/>
    </location>
</feature>
<sequence>MIDTRELESPFRTPAADDDATIRELIGESTFELTQRITPLNYALLIQLGSWGGLIVLAGIARFQIDQEHFAMLFPAICLGIVVLIYAYGMWCLFRVSAPLQWPWHQTLLICGLGMIPLLGTIVLWQVTNNLRTMLTLAGVPFKEVWPDWKQLHRIAAEREELAGRDSLAAIPLSEWYHLVFCDNVDEVTKIEHSANPIPWIAVPSSLEDPAKLKATVTDRTADSRSRILAARQLLSISDEEVPEEILGIVFEATHKEGMYVVAIYSDGGMVSLRGQSEFRVLPPGSEGLAAQVQDVFAQVMKVRESFAPHYLARPRRPSPSEARITLLTAQGTRLSQASWKLFYKHPATRIVADAAVILVDQLYGFDPPRKDPESDLLTGQSTDIPQIWPAVYQHRASVQMAIVINTVATLATLLSGFIVVAIFYFGVILFCSYAVYRLMKSIGETSRGIIYAILQLVPVVNIFVLGLAHYHSDRLLQQNSRRDDV</sequence>
<dbReference type="EMBL" id="PUHY01000012">
    <property type="protein sequence ID" value="PQO32177.1"/>
    <property type="molecule type" value="Genomic_DNA"/>
</dbReference>
<keyword evidence="1" id="KW-0812">Transmembrane</keyword>
<accession>A0A2S8FJ38</accession>
<dbReference type="OrthoDB" id="292397at2"/>
<dbReference type="Proteomes" id="UP000238322">
    <property type="component" value="Unassembled WGS sequence"/>
</dbReference>
<proteinExistence type="predicted"/>
<comment type="caution">
    <text evidence="2">The sequence shown here is derived from an EMBL/GenBank/DDBJ whole genome shotgun (WGS) entry which is preliminary data.</text>
</comment>
<keyword evidence="1" id="KW-1133">Transmembrane helix</keyword>
<dbReference type="AlphaFoldDB" id="A0A2S8FJ38"/>
<feature type="transmembrane region" description="Helical" evidence="1">
    <location>
        <begin position="103"/>
        <end position="125"/>
    </location>
</feature>
<evidence type="ECO:0000256" key="1">
    <source>
        <dbReference type="SAM" id="Phobius"/>
    </source>
</evidence>
<feature type="transmembrane region" description="Helical" evidence="1">
    <location>
        <begin position="42"/>
        <end position="63"/>
    </location>
</feature>
<keyword evidence="1" id="KW-0472">Membrane</keyword>